<keyword evidence="9" id="KW-0408">Iron</keyword>
<dbReference type="FunCoup" id="E3LR89">
    <property type="interactions" value="252"/>
</dbReference>
<dbReference type="AlphaFoldDB" id="E3LR89"/>
<keyword evidence="10" id="KW-0411">Iron-sulfur</keyword>
<dbReference type="InterPro" id="IPR000192">
    <property type="entry name" value="Aminotrans_V_dom"/>
</dbReference>
<dbReference type="Pfam" id="PF00266">
    <property type="entry name" value="Aminotran_5"/>
    <property type="match status" value="1"/>
</dbReference>
<dbReference type="Proteomes" id="UP000008281">
    <property type="component" value="Unassembled WGS sequence"/>
</dbReference>
<keyword evidence="11" id="KW-0456">Lyase</keyword>
<evidence type="ECO:0000256" key="12">
    <source>
        <dbReference type="ARBA" id="ARBA00037407"/>
    </source>
</evidence>
<dbReference type="GeneID" id="9815294"/>
<evidence type="ECO:0000256" key="14">
    <source>
        <dbReference type="ARBA" id="ARBA00040554"/>
    </source>
</evidence>
<keyword evidence="5" id="KW-0963">Cytoplasm</keyword>
<evidence type="ECO:0000256" key="9">
    <source>
        <dbReference type="ARBA" id="ARBA00023004"/>
    </source>
</evidence>
<proteinExistence type="inferred from homology"/>
<dbReference type="PANTHER" id="PTHR11601">
    <property type="entry name" value="CYSTEINE DESULFURYLASE FAMILY MEMBER"/>
    <property type="match status" value="1"/>
</dbReference>
<dbReference type="eggNOG" id="KOG1549">
    <property type="taxonomic scope" value="Eukaryota"/>
</dbReference>
<dbReference type="Gene3D" id="1.10.260.50">
    <property type="match status" value="1"/>
</dbReference>
<comment type="cofactor">
    <cofactor evidence="1">
        <name>pyridoxal 5'-phosphate</name>
        <dbReference type="ChEBI" id="CHEBI:597326"/>
    </cofactor>
</comment>
<dbReference type="KEGG" id="crq:GCK72_006215"/>
<dbReference type="Gene3D" id="3.90.1150.10">
    <property type="entry name" value="Aspartate Aminotransferase, domain 1"/>
    <property type="match status" value="1"/>
</dbReference>
<dbReference type="EC" id="4.4.1.16" evidence="13"/>
<evidence type="ECO:0000256" key="13">
    <source>
        <dbReference type="ARBA" id="ARBA00039054"/>
    </source>
</evidence>
<dbReference type="HOGENOM" id="CLU_003433_0_0_1"/>
<dbReference type="InterPro" id="IPR016454">
    <property type="entry name" value="Cysteine_dSase"/>
</dbReference>
<dbReference type="GO" id="GO:0016782">
    <property type="term" value="F:transferase activity, transferring sulphur-containing groups"/>
    <property type="evidence" value="ECO:0007669"/>
    <property type="project" value="UniProtKB-ARBA"/>
</dbReference>
<evidence type="ECO:0000256" key="6">
    <source>
        <dbReference type="ARBA" id="ARBA00022679"/>
    </source>
</evidence>
<organism evidence="16">
    <name type="scientific">Caenorhabditis remanei</name>
    <name type="common">Caenorhabditis vulgaris</name>
    <dbReference type="NCBI Taxonomy" id="31234"/>
    <lineage>
        <taxon>Eukaryota</taxon>
        <taxon>Metazoa</taxon>
        <taxon>Ecdysozoa</taxon>
        <taxon>Nematoda</taxon>
        <taxon>Chromadorea</taxon>
        <taxon>Rhabditida</taxon>
        <taxon>Rhabditina</taxon>
        <taxon>Rhabditomorpha</taxon>
        <taxon>Rhabditoidea</taxon>
        <taxon>Rhabditidae</taxon>
        <taxon>Peloderinae</taxon>
        <taxon>Caenorhabditis</taxon>
    </lineage>
</organism>
<reference evidence="15" key="1">
    <citation type="submission" date="2007-07" db="EMBL/GenBank/DDBJ databases">
        <title>PCAP assembly of the Caenorhabditis remanei genome.</title>
        <authorList>
            <consortium name="The Caenorhabditis remanei Sequencing Consortium"/>
            <person name="Wilson R.K."/>
        </authorList>
    </citation>
    <scope>NUCLEOTIDE SEQUENCE [LARGE SCALE GENOMIC DNA]</scope>
    <source>
        <strain evidence="15">PB4641</strain>
    </source>
</reference>
<keyword evidence="16" id="KW-1185">Reference proteome</keyword>
<evidence type="ECO:0000256" key="10">
    <source>
        <dbReference type="ARBA" id="ARBA00023014"/>
    </source>
</evidence>
<comment type="function">
    <text evidence="12">Catalyzes the decomposition of L-selenocysteine to L-alanine and elemental selenium.</text>
</comment>
<dbReference type="PIRSF" id="PIRSF005572">
    <property type="entry name" value="NifS"/>
    <property type="match status" value="1"/>
</dbReference>
<dbReference type="GO" id="GO:0009000">
    <property type="term" value="F:selenocysteine lyase activity"/>
    <property type="evidence" value="ECO:0007669"/>
    <property type="project" value="UniProtKB-EC"/>
</dbReference>
<sequence length="405" mass="44116">MPSASTFPKIYLDNNATTPLDDRVKTAITDALDLWANPSSNNENALKAADAIHEARSHLGNMFGVEKEDVVFTSGGTECNNWVIEGSIRAFRKKNNALIPHIVTSNIEHPSILEPLKRREEDGEITVTYVSVIPSTGYVTPQSIFDALTPATCLVTVMLANNETGVLQPVAEICRLIRDRLKENAPFLHSDVAQAAGKIPIDVNGLGVDAVTVVGHKFYGPRNGALIYSPKSERIPPMLLGGNQESGWRSGTENTPMIVGLGEAARIYNEASSNIETVLCQNRDYFEELLVKRLRNSHVIHFLGSPRLPNTSSVAFLDYPSHGCDLLEKCRTFNASTGAACHKNECSPILKACGISFAVASKTVRISFGRSTELAEIDTVVNELVELCSPKNEELELNGCNILLL</sequence>
<dbReference type="GO" id="GO:0005829">
    <property type="term" value="C:cytosol"/>
    <property type="evidence" value="ECO:0007669"/>
    <property type="project" value="UniProtKB-SubCell"/>
</dbReference>
<name>E3LR89_CAERE</name>
<dbReference type="RefSeq" id="XP_003113880.2">
    <property type="nucleotide sequence ID" value="XM_003113832.2"/>
</dbReference>
<dbReference type="FunFam" id="3.40.640.10:FF:000084">
    <property type="entry name" value="IscS-like cysteine desulfurase"/>
    <property type="match status" value="1"/>
</dbReference>
<comment type="subcellular location">
    <subcellularLocation>
        <location evidence="2">Cytoplasm</location>
        <location evidence="2">Cytosol</location>
    </subcellularLocation>
</comment>
<dbReference type="CTD" id="9815294"/>
<protein>
    <recommendedName>
        <fullName evidence="14">Selenocysteine lyase</fullName>
        <ecNumber evidence="13">4.4.1.16</ecNumber>
    </recommendedName>
</protein>
<keyword evidence="8" id="KW-0663">Pyridoxal phosphate</keyword>
<keyword evidence="7" id="KW-0479">Metal-binding</keyword>
<dbReference type="InterPro" id="IPR015422">
    <property type="entry name" value="PyrdxlP-dep_Trfase_small"/>
</dbReference>
<dbReference type="GO" id="GO:0046872">
    <property type="term" value="F:metal ion binding"/>
    <property type="evidence" value="ECO:0007669"/>
    <property type="project" value="UniProtKB-KW"/>
</dbReference>
<evidence type="ECO:0000256" key="3">
    <source>
        <dbReference type="ARBA" id="ARBA00009236"/>
    </source>
</evidence>
<evidence type="ECO:0000313" key="15">
    <source>
        <dbReference type="EMBL" id="EFP07792.1"/>
    </source>
</evidence>
<dbReference type="InterPro" id="IPR015421">
    <property type="entry name" value="PyrdxlP-dep_Trfase_major"/>
</dbReference>
<evidence type="ECO:0000256" key="5">
    <source>
        <dbReference type="ARBA" id="ARBA00022490"/>
    </source>
</evidence>
<dbReference type="InterPro" id="IPR015424">
    <property type="entry name" value="PyrdxlP-dep_Trfase"/>
</dbReference>
<dbReference type="OMA" id="IIYGQSE"/>
<dbReference type="STRING" id="31234.E3LR89"/>
<evidence type="ECO:0000256" key="4">
    <source>
        <dbReference type="ARBA" id="ARBA00011738"/>
    </source>
</evidence>
<gene>
    <name evidence="15" type="ORF">CRE_26304</name>
</gene>
<accession>E3LR89</accession>
<evidence type="ECO:0000313" key="16">
    <source>
        <dbReference type="Proteomes" id="UP000008281"/>
    </source>
</evidence>
<dbReference type="OrthoDB" id="10250117at2759"/>
<dbReference type="GO" id="GO:0051536">
    <property type="term" value="F:iron-sulfur cluster binding"/>
    <property type="evidence" value="ECO:0007669"/>
    <property type="project" value="UniProtKB-KW"/>
</dbReference>
<dbReference type="SUPFAM" id="SSF53383">
    <property type="entry name" value="PLP-dependent transferases"/>
    <property type="match status" value="1"/>
</dbReference>
<evidence type="ECO:0000256" key="8">
    <source>
        <dbReference type="ARBA" id="ARBA00022898"/>
    </source>
</evidence>
<evidence type="ECO:0000256" key="7">
    <source>
        <dbReference type="ARBA" id="ARBA00022723"/>
    </source>
</evidence>
<keyword evidence="6" id="KW-0808">Transferase</keyword>
<comment type="subunit">
    <text evidence="4">Homodimer.</text>
</comment>
<dbReference type="PANTHER" id="PTHR11601:SF62">
    <property type="entry name" value="SELENOCYSTEINE LYASE"/>
    <property type="match status" value="1"/>
</dbReference>
<evidence type="ECO:0000256" key="1">
    <source>
        <dbReference type="ARBA" id="ARBA00001933"/>
    </source>
</evidence>
<evidence type="ECO:0000256" key="2">
    <source>
        <dbReference type="ARBA" id="ARBA00004514"/>
    </source>
</evidence>
<dbReference type="Gene3D" id="3.40.640.10">
    <property type="entry name" value="Type I PLP-dependent aspartate aminotransferase-like (Major domain)"/>
    <property type="match status" value="1"/>
</dbReference>
<dbReference type="EMBL" id="DS268413">
    <property type="protein sequence ID" value="EFP07792.1"/>
    <property type="molecule type" value="Genomic_DNA"/>
</dbReference>
<evidence type="ECO:0000256" key="11">
    <source>
        <dbReference type="ARBA" id="ARBA00023239"/>
    </source>
</evidence>
<comment type="similarity">
    <text evidence="3">Belongs to the class-V pyridoxal-phosphate-dependent aminotransferase family.</text>
</comment>